<reference evidence="8" key="1">
    <citation type="submission" date="2017-11" db="EMBL/GenBank/DDBJ databases">
        <authorList>
            <person name="Blom J."/>
        </authorList>
    </citation>
    <scope>NUCLEOTIDE SEQUENCE [LARGE SCALE GENOMIC DNA]</scope>
</reference>
<dbReference type="InterPro" id="IPR038488">
    <property type="entry name" value="Integrase_DNA-bd_sf"/>
</dbReference>
<evidence type="ECO:0000313" key="7">
    <source>
        <dbReference type="EMBL" id="SOS16877.1"/>
    </source>
</evidence>
<gene>
    <name evidence="7" type="ORF">PL963_01256</name>
</gene>
<dbReference type="InterPro" id="IPR050808">
    <property type="entry name" value="Phage_Integrase"/>
</dbReference>
<evidence type="ECO:0000259" key="6">
    <source>
        <dbReference type="PROSITE" id="PS51900"/>
    </source>
</evidence>
<dbReference type="SUPFAM" id="SSF56349">
    <property type="entry name" value="DNA breaking-rejoining enzymes"/>
    <property type="match status" value="1"/>
</dbReference>
<dbReference type="PANTHER" id="PTHR30629:SF2">
    <property type="entry name" value="PROPHAGE INTEGRASE INTS-RELATED"/>
    <property type="match status" value="1"/>
</dbReference>
<accession>A0A193SLD3</accession>
<keyword evidence="3 5" id="KW-0238">DNA-binding</keyword>
<feature type="domain" description="Core-binding (CB)" evidence="6">
    <location>
        <begin position="145"/>
        <end position="224"/>
    </location>
</feature>
<proteinExistence type="inferred from homology"/>
<evidence type="ECO:0000256" key="5">
    <source>
        <dbReference type="PROSITE-ProRule" id="PRU01248"/>
    </source>
</evidence>
<dbReference type="InterPro" id="IPR002104">
    <property type="entry name" value="Integrase_catalytic"/>
</dbReference>
<evidence type="ECO:0000256" key="2">
    <source>
        <dbReference type="ARBA" id="ARBA00022908"/>
    </source>
</evidence>
<dbReference type="PROSITE" id="PS51900">
    <property type="entry name" value="CB"/>
    <property type="match status" value="1"/>
</dbReference>
<dbReference type="Gene3D" id="1.10.150.130">
    <property type="match status" value="1"/>
</dbReference>
<dbReference type="GO" id="GO:0003677">
    <property type="term" value="F:DNA binding"/>
    <property type="evidence" value="ECO:0007669"/>
    <property type="project" value="UniProtKB-UniRule"/>
</dbReference>
<dbReference type="EMBL" id="LT963395">
    <property type="protein sequence ID" value="SOS16877.1"/>
    <property type="molecule type" value="Genomic_DNA"/>
</dbReference>
<name>A0A193SLD3_9PSED</name>
<keyword evidence="2" id="KW-0229">DNA integration</keyword>
<dbReference type="GO" id="GO:0006310">
    <property type="term" value="P:DNA recombination"/>
    <property type="evidence" value="ECO:0007669"/>
    <property type="project" value="UniProtKB-KW"/>
</dbReference>
<dbReference type="AlphaFoldDB" id="A0A193SLD3"/>
<dbReference type="Pfam" id="PF13356">
    <property type="entry name" value="Arm-DNA-bind_3"/>
    <property type="match status" value="1"/>
</dbReference>
<keyword evidence="8" id="KW-1185">Reference proteome</keyword>
<evidence type="ECO:0000256" key="3">
    <source>
        <dbReference type="ARBA" id="ARBA00023125"/>
    </source>
</evidence>
<dbReference type="Gene3D" id="1.10.443.10">
    <property type="entry name" value="Intergrase catalytic core"/>
    <property type="match status" value="1"/>
</dbReference>
<protein>
    <submittedName>
        <fullName evidence="7">Integrase</fullName>
    </submittedName>
</protein>
<evidence type="ECO:0000313" key="8">
    <source>
        <dbReference type="Proteomes" id="UP000239025"/>
    </source>
</evidence>
<evidence type="ECO:0000256" key="4">
    <source>
        <dbReference type="ARBA" id="ARBA00023172"/>
    </source>
</evidence>
<dbReference type="Pfam" id="PF00589">
    <property type="entry name" value="Phage_integrase"/>
    <property type="match status" value="1"/>
</dbReference>
<dbReference type="Pfam" id="PF22022">
    <property type="entry name" value="Phage_int_M"/>
    <property type="match status" value="1"/>
</dbReference>
<evidence type="ECO:0000256" key="1">
    <source>
        <dbReference type="ARBA" id="ARBA00008857"/>
    </source>
</evidence>
<dbReference type="InterPro" id="IPR053876">
    <property type="entry name" value="Phage_int_M"/>
</dbReference>
<dbReference type="Proteomes" id="UP000239025">
    <property type="component" value="Chromosome 1"/>
</dbReference>
<dbReference type="InterPro" id="IPR010998">
    <property type="entry name" value="Integrase_recombinase_N"/>
</dbReference>
<dbReference type="GO" id="GO:0015074">
    <property type="term" value="P:DNA integration"/>
    <property type="evidence" value="ECO:0007669"/>
    <property type="project" value="UniProtKB-KW"/>
</dbReference>
<dbReference type="InterPro" id="IPR011010">
    <property type="entry name" value="DNA_brk_join_enz"/>
</dbReference>
<dbReference type="PANTHER" id="PTHR30629">
    <property type="entry name" value="PROPHAGE INTEGRASE"/>
    <property type="match status" value="1"/>
</dbReference>
<sequence length="585" mass="65977">MFGARYHVDLVGKGMVSNLIISPVSLGFIVVHEYFSEYGIFSMESVTAMLTDTKLRNLKPQEKLYKVNDRDGLYVAVTAAGSISFRYNYSINGRQETITFGRYGVGGITLAEARERLGEAKKMVSAVKSPAKEKARAKARTKGAETFDAWAEKWLRGYQMADSTRDMRRSVYERELKPHFGNQKLAEINHEDLRALTDAIVERGAPATAVHSREIVMQVFRWAIERGQKVENPADLVRPASIAKFEPRDRALGPDEIALMYQYLDRIGTASSVRVAAKLLLLTMVRKSELTNATWNEINFSESLWTIPKERMKRRNPHLVFLSQQALDFFIALKTFAGGSDYVFPSRYDSDLPMSTATINQVLTLTYRIAALAGRTPDQLATSVLYFCTEEGLPAPSVLIYSGRGIQAKWLLDGTIPRQALPRWNACQRYLVDRLAHVGADPMAKDASRVLRTIQTVNSKSGEVCRVVHVTNDTDGQPVRYNFEYLAEALLPSARWTIEQQRQEQAERVKRKPKPFLLVPGGKADNLRGFSGRQLAWDRLEDLRKLAELRGCVNEGCRMQHLFWRLNFLLLSGATTRSRGCGVAH</sequence>
<dbReference type="Gene3D" id="3.30.160.390">
    <property type="entry name" value="Integrase, DNA-binding domain"/>
    <property type="match status" value="1"/>
</dbReference>
<dbReference type="InterPro" id="IPR025166">
    <property type="entry name" value="Integrase_DNA_bind_dom"/>
</dbReference>
<comment type="similarity">
    <text evidence="1">Belongs to the 'phage' integrase family.</text>
</comment>
<dbReference type="InterPro" id="IPR013762">
    <property type="entry name" value="Integrase-like_cat_sf"/>
</dbReference>
<keyword evidence="4" id="KW-0233">DNA recombination</keyword>
<organism evidence="7 8">
    <name type="scientific">Pseudomonas cerasi</name>
    <dbReference type="NCBI Taxonomy" id="1583341"/>
    <lineage>
        <taxon>Bacteria</taxon>
        <taxon>Pseudomonadati</taxon>
        <taxon>Pseudomonadota</taxon>
        <taxon>Gammaproteobacteria</taxon>
        <taxon>Pseudomonadales</taxon>
        <taxon>Pseudomonadaceae</taxon>
        <taxon>Pseudomonas</taxon>
    </lineage>
</organism>
<dbReference type="InterPro" id="IPR044068">
    <property type="entry name" value="CB"/>
</dbReference>